<dbReference type="AlphaFoldDB" id="A0A917FDK2"/>
<keyword evidence="4 5" id="KW-0472">Membrane</keyword>
<feature type="transmembrane region" description="Helical" evidence="5">
    <location>
        <begin position="255"/>
        <end position="277"/>
    </location>
</feature>
<evidence type="ECO:0000256" key="4">
    <source>
        <dbReference type="ARBA" id="ARBA00023136"/>
    </source>
</evidence>
<reference evidence="6" key="1">
    <citation type="journal article" date="2014" name="Int. J. Syst. Evol. Microbiol.">
        <title>Complete genome sequence of Corynebacterium casei LMG S-19264T (=DSM 44701T), isolated from a smear-ripened cheese.</title>
        <authorList>
            <consortium name="US DOE Joint Genome Institute (JGI-PGF)"/>
            <person name="Walter F."/>
            <person name="Albersmeier A."/>
            <person name="Kalinowski J."/>
            <person name="Ruckert C."/>
        </authorList>
    </citation>
    <scope>NUCLEOTIDE SEQUENCE</scope>
    <source>
        <strain evidence="6">CGMCC 1.15254</strain>
    </source>
</reference>
<feature type="transmembrane region" description="Helical" evidence="5">
    <location>
        <begin position="229"/>
        <end position="249"/>
    </location>
</feature>
<evidence type="ECO:0000256" key="2">
    <source>
        <dbReference type="ARBA" id="ARBA00022692"/>
    </source>
</evidence>
<dbReference type="InterPro" id="IPR038770">
    <property type="entry name" value="Na+/solute_symporter_sf"/>
</dbReference>
<feature type="transmembrane region" description="Helical" evidence="5">
    <location>
        <begin position="65"/>
        <end position="88"/>
    </location>
</feature>
<dbReference type="GO" id="GO:0016020">
    <property type="term" value="C:membrane"/>
    <property type="evidence" value="ECO:0007669"/>
    <property type="project" value="UniProtKB-SubCell"/>
</dbReference>
<feature type="transmembrane region" description="Helical" evidence="5">
    <location>
        <begin position="134"/>
        <end position="155"/>
    </location>
</feature>
<name>A0A917FDK2_9PROT</name>
<feature type="transmembrane region" description="Helical" evidence="5">
    <location>
        <begin position="36"/>
        <end position="59"/>
    </location>
</feature>
<feature type="transmembrane region" description="Helical" evidence="5">
    <location>
        <begin position="198"/>
        <end position="217"/>
    </location>
</feature>
<comment type="caution">
    <text evidence="6">The sequence shown here is derived from an EMBL/GenBank/DDBJ whole genome shotgun (WGS) entry which is preliminary data.</text>
</comment>
<organism evidence="6 7">
    <name type="scientific">Terasakiella brassicae</name>
    <dbReference type="NCBI Taxonomy" id="1634917"/>
    <lineage>
        <taxon>Bacteria</taxon>
        <taxon>Pseudomonadati</taxon>
        <taxon>Pseudomonadota</taxon>
        <taxon>Alphaproteobacteria</taxon>
        <taxon>Rhodospirillales</taxon>
        <taxon>Terasakiellaceae</taxon>
        <taxon>Terasakiella</taxon>
    </lineage>
</organism>
<dbReference type="PANTHER" id="PTHR10361">
    <property type="entry name" value="SODIUM-BILE ACID COTRANSPORTER"/>
    <property type="match status" value="1"/>
</dbReference>
<feature type="transmembrane region" description="Helical" evidence="5">
    <location>
        <begin position="100"/>
        <end position="122"/>
    </location>
</feature>
<keyword evidence="2 5" id="KW-0812">Transmembrane</keyword>
<keyword evidence="7" id="KW-1185">Reference proteome</keyword>
<dbReference type="Proteomes" id="UP000632498">
    <property type="component" value="Unassembled WGS sequence"/>
</dbReference>
<keyword evidence="3 5" id="KW-1133">Transmembrane helix</keyword>
<dbReference type="InterPro" id="IPR004710">
    <property type="entry name" value="Bilac:Na_transpt"/>
</dbReference>
<dbReference type="Gene3D" id="1.20.1530.20">
    <property type="match status" value="1"/>
</dbReference>
<protein>
    <recommendedName>
        <fullName evidence="8">Bile acid:sodium symporter</fullName>
    </recommendedName>
</protein>
<sequence>MTIQQLLPMGLAFIMLAVGIGLRVDDFKQIARHPKSLLVGLGNQIVLLPLIGLALALFYTGPKEFAFGIMILAACPGGITSNLLSVLAGGNGALSVSMTAVTSLASIITVPIILGLSQMVLLDGRSEIYMPVNQVVAGIFLITGLPISIGMFLNAKYPSFCQKAQPKVRALATMIFVLIVAGAFIANKDNIAQHFFDIGLFMVLLNIITMTLGFYSARICSSPPADSITISLECGLQNVALAIFIAINVMGDSKLMVPAIIYALTMNISAAALIWFIRRTISTTATSTCK</sequence>
<evidence type="ECO:0008006" key="8">
    <source>
        <dbReference type="Google" id="ProtNLM"/>
    </source>
</evidence>
<evidence type="ECO:0000256" key="5">
    <source>
        <dbReference type="SAM" id="Phobius"/>
    </source>
</evidence>
<dbReference type="EMBL" id="BMHV01000015">
    <property type="protein sequence ID" value="GGF67831.1"/>
    <property type="molecule type" value="Genomic_DNA"/>
</dbReference>
<gene>
    <name evidence="6" type="ORF">GCM10011332_22460</name>
</gene>
<dbReference type="RefSeq" id="WP_188665067.1">
    <property type="nucleotide sequence ID" value="NZ_BMHV01000015.1"/>
</dbReference>
<evidence type="ECO:0000313" key="7">
    <source>
        <dbReference type="Proteomes" id="UP000632498"/>
    </source>
</evidence>
<comment type="subcellular location">
    <subcellularLocation>
        <location evidence="1">Membrane</location>
        <topology evidence="1">Multi-pass membrane protein</topology>
    </subcellularLocation>
</comment>
<dbReference type="PANTHER" id="PTHR10361:SF24">
    <property type="entry name" value="P3 PROTEIN"/>
    <property type="match status" value="1"/>
</dbReference>
<feature type="transmembrane region" description="Helical" evidence="5">
    <location>
        <begin position="6"/>
        <end position="24"/>
    </location>
</feature>
<evidence type="ECO:0000256" key="3">
    <source>
        <dbReference type="ARBA" id="ARBA00022989"/>
    </source>
</evidence>
<proteinExistence type="predicted"/>
<accession>A0A917FDK2</accession>
<dbReference type="InterPro" id="IPR002657">
    <property type="entry name" value="BilAc:Na_symport/Acr3"/>
</dbReference>
<feature type="transmembrane region" description="Helical" evidence="5">
    <location>
        <begin position="167"/>
        <end position="186"/>
    </location>
</feature>
<reference evidence="6" key="2">
    <citation type="submission" date="2020-09" db="EMBL/GenBank/DDBJ databases">
        <authorList>
            <person name="Sun Q."/>
            <person name="Zhou Y."/>
        </authorList>
    </citation>
    <scope>NUCLEOTIDE SEQUENCE</scope>
    <source>
        <strain evidence="6">CGMCC 1.15254</strain>
    </source>
</reference>
<evidence type="ECO:0000256" key="1">
    <source>
        <dbReference type="ARBA" id="ARBA00004141"/>
    </source>
</evidence>
<dbReference type="Pfam" id="PF01758">
    <property type="entry name" value="SBF"/>
    <property type="match status" value="1"/>
</dbReference>
<evidence type="ECO:0000313" key="6">
    <source>
        <dbReference type="EMBL" id="GGF67831.1"/>
    </source>
</evidence>